<evidence type="ECO:0000313" key="3">
    <source>
        <dbReference type="EMBL" id="AYQ75334.1"/>
    </source>
</evidence>
<dbReference type="InterPro" id="IPR007487">
    <property type="entry name" value="ABC_transpt-TYRBP-like"/>
</dbReference>
<proteinExistence type="predicted"/>
<organism evidence="3 4">
    <name type="scientific">Cohnella candidum</name>
    <dbReference type="NCBI Taxonomy" id="2674991"/>
    <lineage>
        <taxon>Bacteria</taxon>
        <taxon>Bacillati</taxon>
        <taxon>Bacillota</taxon>
        <taxon>Bacilli</taxon>
        <taxon>Bacillales</taxon>
        <taxon>Paenibacillaceae</taxon>
        <taxon>Cohnella</taxon>
    </lineage>
</organism>
<feature type="region of interest" description="Disordered" evidence="1">
    <location>
        <begin position="25"/>
        <end position="54"/>
    </location>
</feature>
<keyword evidence="4" id="KW-1185">Reference proteome</keyword>
<feature type="compositionally biased region" description="Low complexity" evidence="1">
    <location>
        <begin position="27"/>
        <end position="54"/>
    </location>
</feature>
<dbReference type="EMBL" id="CP033433">
    <property type="protein sequence ID" value="AYQ75334.1"/>
    <property type="molecule type" value="Genomic_DNA"/>
</dbReference>
<dbReference type="InterPro" id="IPR028082">
    <property type="entry name" value="Peripla_BP_I"/>
</dbReference>
<keyword evidence="2" id="KW-0732">Signal</keyword>
<gene>
    <name evidence="3" type="ORF">EAV92_24000</name>
</gene>
<dbReference type="RefSeq" id="WP_123043415.1">
    <property type="nucleotide sequence ID" value="NZ_CP033433.1"/>
</dbReference>
<accession>A0A3G3K488</accession>
<dbReference type="KEGG" id="coh:EAV92_24000"/>
<reference evidence="3 4" key="1">
    <citation type="submission" date="2018-10" db="EMBL/GenBank/DDBJ databases">
        <title>Genome Sequence of Cohnella sp.</title>
        <authorList>
            <person name="Srinivasan S."/>
            <person name="Kim M.K."/>
        </authorList>
    </citation>
    <scope>NUCLEOTIDE SEQUENCE [LARGE SCALE GENOMIC DNA]</scope>
    <source>
        <strain evidence="3 4">18JY8-7</strain>
    </source>
</reference>
<dbReference type="AlphaFoldDB" id="A0A3G3K488"/>
<sequence length="359" mass="37664">MKKLTWLALVMSLVLIVAACGKKNDNAGSGSSPSASASASASDSASPSPSESAAGKTYKIGISQIVEHPSLDATREGFLAALKDAGLEEGKNLTVDFNTAQGDPSNNTAIAQKLANDKDDLVLGIATPSAQALVQNVKNAPILFAAVTDPLAAQIVKDMNAPGGNVTGASDTNPEATTKLVEFIAANFPKVKTVGLVINEGETNAVVMAKKAEEELGKKGIKLIKAPVTNTSEVKQAAESLVGKADAFYITLDNMVVSGVDSIIQVAQKNKIPFFSSDRDTVEKGAFATVGFKYYDHGYQVGQMAADILLHGKKPGDMPVLMQQKLDLILNLKVAKDYGIEVTDAMKNAVQDQSQNLIQ</sequence>
<dbReference type="CDD" id="cd06325">
    <property type="entry name" value="PBP1_ABC_unchar_transporter"/>
    <property type="match status" value="1"/>
</dbReference>
<dbReference type="PROSITE" id="PS51257">
    <property type="entry name" value="PROKAR_LIPOPROTEIN"/>
    <property type="match status" value="1"/>
</dbReference>
<dbReference type="PANTHER" id="PTHR35271">
    <property type="entry name" value="ABC TRANSPORTER, SUBSTRATE-BINDING LIPOPROTEIN-RELATED"/>
    <property type="match status" value="1"/>
</dbReference>
<dbReference type="Gene3D" id="3.40.50.2300">
    <property type="match status" value="2"/>
</dbReference>
<name>A0A3G3K488_9BACL</name>
<feature type="chain" id="PRO_5039378923" evidence="2">
    <location>
        <begin position="20"/>
        <end position="359"/>
    </location>
</feature>
<dbReference type="SUPFAM" id="SSF53822">
    <property type="entry name" value="Periplasmic binding protein-like I"/>
    <property type="match status" value="1"/>
</dbReference>
<dbReference type="PANTHER" id="PTHR35271:SF1">
    <property type="entry name" value="ABC TRANSPORTER, SUBSTRATE-BINDING LIPOPROTEIN"/>
    <property type="match status" value="1"/>
</dbReference>
<dbReference type="Proteomes" id="UP000269097">
    <property type="component" value="Chromosome"/>
</dbReference>
<evidence type="ECO:0000313" key="4">
    <source>
        <dbReference type="Proteomes" id="UP000269097"/>
    </source>
</evidence>
<protein>
    <submittedName>
        <fullName evidence="3">ABC transporter substrate-binding protein</fullName>
    </submittedName>
</protein>
<feature type="signal peptide" evidence="2">
    <location>
        <begin position="1"/>
        <end position="19"/>
    </location>
</feature>
<dbReference type="Pfam" id="PF04392">
    <property type="entry name" value="ABC_sub_bind"/>
    <property type="match status" value="1"/>
</dbReference>
<evidence type="ECO:0000256" key="1">
    <source>
        <dbReference type="SAM" id="MobiDB-lite"/>
    </source>
</evidence>
<evidence type="ECO:0000256" key="2">
    <source>
        <dbReference type="SAM" id="SignalP"/>
    </source>
</evidence>